<dbReference type="Proteomes" id="UP001065298">
    <property type="component" value="Chromosome 13"/>
</dbReference>
<organism evidence="1 2">
    <name type="scientific">Fusarium keratoplasticum</name>
    <dbReference type="NCBI Taxonomy" id="1328300"/>
    <lineage>
        <taxon>Eukaryota</taxon>
        <taxon>Fungi</taxon>
        <taxon>Dikarya</taxon>
        <taxon>Ascomycota</taxon>
        <taxon>Pezizomycotina</taxon>
        <taxon>Sordariomycetes</taxon>
        <taxon>Hypocreomycetidae</taxon>
        <taxon>Hypocreales</taxon>
        <taxon>Nectriaceae</taxon>
        <taxon>Fusarium</taxon>
        <taxon>Fusarium solani species complex</taxon>
    </lineage>
</organism>
<evidence type="ECO:0000313" key="1">
    <source>
        <dbReference type="EMBL" id="KAI8649098.1"/>
    </source>
</evidence>
<proteinExistence type="predicted"/>
<protein>
    <submittedName>
        <fullName evidence="1">Uncharacterized protein</fullName>
    </submittedName>
</protein>
<sequence>MNAGLWDFSATWLGLVVGLAEASVKFGTKDLSTDVSDRWLDEPTEAYSWLKDQMREFQRRRPEISDIASDVPTFSEDMDVRQRARIDDKMDAINVASPSVIPPNLELWHFRRAMHTEWEEILNRLNLIQVQLVTEEDGDPEIEVLNAEGKKLEAELDQVKDKYKAAGGHQEID</sequence>
<comment type="caution">
    <text evidence="1">The sequence shown here is derived from an EMBL/GenBank/DDBJ whole genome shotgun (WGS) entry which is preliminary data.</text>
</comment>
<gene>
    <name evidence="1" type="ORF">NCS57_01445900</name>
</gene>
<keyword evidence="2" id="KW-1185">Reference proteome</keyword>
<reference evidence="1" key="1">
    <citation type="submission" date="2022-06" db="EMBL/GenBank/DDBJ databases">
        <title>Fusarium solani species complex genomes reveal bases of compartmentalisation and animal pathogenesis.</title>
        <authorList>
            <person name="Tsai I.J."/>
        </authorList>
    </citation>
    <scope>NUCLEOTIDE SEQUENCE</scope>
    <source>
        <strain evidence="1">Fu6.1</strain>
    </source>
</reference>
<dbReference type="EMBL" id="CM046515">
    <property type="protein sequence ID" value="KAI8649098.1"/>
    <property type="molecule type" value="Genomic_DNA"/>
</dbReference>
<accession>A0ACC0QCH1</accession>
<name>A0ACC0QCH1_9HYPO</name>
<evidence type="ECO:0000313" key="2">
    <source>
        <dbReference type="Proteomes" id="UP001065298"/>
    </source>
</evidence>